<protein>
    <submittedName>
        <fullName evidence="1">13362_t:CDS:1</fullName>
    </submittedName>
</protein>
<dbReference type="Proteomes" id="UP000789702">
    <property type="component" value="Unassembled WGS sequence"/>
</dbReference>
<feature type="non-terminal residue" evidence="1">
    <location>
        <position position="46"/>
    </location>
</feature>
<gene>
    <name evidence="1" type="ORF">DHETER_LOCUS11391</name>
</gene>
<keyword evidence="2" id="KW-1185">Reference proteome</keyword>
<organism evidence="1 2">
    <name type="scientific">Dentiscutata heterogama</name>
    <dbReference type="NCBI Taxonomy" id="1316150"/>
    <lineage>
        <taxon>Eukaryota</taxon>
        <taxon>Fungi</taxon>
        <taxon>Fungi incertae sedis</taxon>
        <taxon>Mucoromycota</taxon>
        <taxon>Glomeromycotina</taxon>
        <taxon>Glomeromycetes</taxon>
        <taxon>Diversisporales</taxon>
        <taxon>Gigasporaceae</taxon>
        <taxon>Dentiscutata</taxon>
    </lineage>
</organism>
<accession>A0ACA9P8F1</accession>
<sequence length="46" mass="5417">MQTNDKNINLKERSEKRIYHVETIKPPCQLIYEKTNLENKGLISAD</sequence>
<dbReference type="EMBL" id="CAJVPU010024800">
    <property type="protein sequence ID" value="CAG8693772.1"/>
    <property type="molecule type" value="Genomic_DNA"/>
</dbReference>
<evidence type="ECO:0000313" key="1">
    <source>
        <dbReference type="EMBL" id="CAG8693772.1"/>
    </source>
</evidence>
<reference evidence="1" key="1">
    <citation type="submission" date="2021-06" db="EMBL/GenBank/DDBJ databases">
        <authorList>
            <person name="Kallberg Y."/>
            <person name="Tangrot J."/>
            <person name="Rosling A."/>
        </authorList>
    </citation>
    <scope>NUCLEOTIDE SEQUENCE</scope>
    <source>
        <strain evidence="1">IL203A</strain>
    </source>
</reference>
<proteinExistence type="predicted"/>
<name>A0ACA9P8F1_9GLOM</name>
<evidence type="ECO:0000313" key="2">
    <source>
        <dbReference type="Proteomes" id="UP000789702"/>
    </source>
</evidence>
<comment type="caution">
    <text evidence="1">The sequence shown here is derived from an EMBL/GenBank/DDBJ whole genome shotgun (WGS) entry which is preliminary data.</text>
</comment>